<accession>A0AA36CRE3</accession>
<feature type="compositionally biased region" description="Low complexity" evidence="1">
    <location>
        <begin position="737"/>
        <end position="748"/>
    </location>
</feature>
<feature type="non-terminal residue" evidence="2">
    <location>
        <position position="1"/>
    </location>
</feature>
<evidence type="ECO:0000256" key="1">
    <source>
        <dbReference type="SAM" id="MobiDB-lite"/>
    </source>
</evidence>
<dbReference type="AlphaFoldDB" id="A0AA36CRE3"/>
<name>A0AA36CRE3_9BILA</name>
<feature type="compositionally biased region" description="Polar residues" evidence="1">
    <location>
        <begin position="250"/>
        <end position="261"/>
    </location>
</feature>
<feature type="compositionally biased region" description="Basic and acidic residues" evidence="1">
    <location>
        <begin position="198"/>
        <end position="208"/>
    </location>
</feature>
<evidence type="ECO:0000313" key="3">
    <source>
        <dbReference type="Proteomes" id="UP001177023"/>
    </source>
</evidence>
<keyword evidence="3" id="KW-1185">Reference proteome</keyword>
<feature type="compositionally biased region" description="Gly residues" evidence="1">
    <location>
        <begin position="145"/>
        <end position="159"/>
    </location>
</feature>
<feature type="compositionally biased region" description="Low complexity" evidence="1">
    <location>
        <begin position="878"/>
        <end position="901"/>
    </location>
</feature>
<feature type="region of interest" description="Disordered" evidence="1">
    <location>
        <begin position="591"/>
        <end position="616"/>
    </location>
</feature>
<reference evidence="2" key="1">
    <citation type="submission" date="2023-06" db="EMBL/GenBank/DDBJ databases">
        <authorList>
            <person name="Delattre M."/>
        </authorList>
    </citation>
    <scope>NUCLEOTIDE SEQUENCE</scope>
    <source>
        <strain evidence="2">AF72</strain>
    </source>
</reference>
<gene>
    <name evidence="2" type="ORF">MSPICULIGERA_LOCUS11031</name>
</gene>
<comment type="caution">
    <text evidence="2">The sequence shown here is derived from an EMBL/GenBank/DDBJ whole genome shotgun (WGS) entry which is preliminary data.</text>
</comment>
<evidence type="ECO:0000313" key="2">
    <source>
        <dbReference type="EMBL" id="CAJ0572648.1"/>
    </source>
</evidence>
<protein>
    <submittedName>
        <fullName evidence="2">Uncharacterized protein</fullName>
    </submittedName>
</protein>
<feature type="region of interest" description="Disordered" evidence="1">
    <location>
        <begin position="873"/>
        <end position="905"/>
    </location>
</feature>
<feature type="region of interest" description="Disordered" evidence="1">
    <location>
        <begin position="198"/>
        <end position="326"/>
    </location>
</feature>
<sequence>MSWRREYSGGGRPPGWLGDAASLNFPSQSRGLGGRPLSYLAAQQGGGHPFHEEHHEDAVPMDHHGRASALNFPSTYRAREGFSRDTGLMEDALAHSLEAESLIPGARPIPAQPPRPASVAGLGLRHGPSPPAPPAGQFNIWTTNSGGGVGGAQRQGGAGSPAVTSSPLRDTPPSAALRELLNRYPSARQNVLNYSRVAGDDIQDRSSRSDSNSVFRPNFEPDQGRFSPNSNQHYKSGRNYELQPGHSDTGRFSPNSNSRAPVNSGRFSPPGRHYEPQPGRLETGNSDSSGRFSPNSTQTTNSIYQKQPQNAGYRQSTSRFESGNPQDLPTFFQKTLNSGLFEPEARTAVAAPHFFEKSLQTGLFGPQNLSQEPYSTRQVYQNVPYNSGTQVPTGTLQFRPTTDERGFPTVELTGPRRTTSLPVDEFGDELRRFNQLSNSYHEFSEKPHWREERGFHTLPRNFEEPKYHPGVTYRETVTTERSNGAGPTIRETRTVADYGSGPQTTVVKTTVPGRQPGSHTQNGFATQQARPGQPQNFSLDAFVDEVLGDDMNRSTNQWRNNFAQVQEKFRGAEESSPSPSFPYVNGQNATLAKSPSHHEVQQHSGIVPRDQNDTPEFRKSPQITQYWENTLRSTTPNQNGRMSAAERLQMLHEDPNDPPRIPQRMGSSEALAARKLQFQREMERTQSPQPYKFQPIRIHTNGGPNFATLDSKTAGVARFPLEEFTLSPPRPRPKIHSPSPDQLSESSSVYQMPSGLPHPKPKHNIKEQIYYAGLQQNTLPRSGLRTSPNFPAPSVGSVTSRITEFEGRPGTPTLQLGGAAFQNAQEREPGPLSPRTTVFRNNQPVINMEMGNSGRSTPIPTMFEFAQPEIRMEHRQHQPQLPQQHQQFHQQHQQQQQQHQPEVQRHPVSAHISLFFL</sequence>
<feature type="region of interest" description="Disordered" evidence="1">
    <location>
        <begin position="126"/>
        <end position="173"/>
    </location>
</feature>
<feature type="region of interest" description="Disordered" evidence="1">
    <location>
        <begin position="512"/>
        <end position="533"/>
    </location>
</feature>
<proteinExistence type="predicted"/>
<dbReference type="Proteomes" id="UP001177023">
    <property type="component" value="Unassembled WGS sequence"/>
</dbReference>
<feature type="region of interest" description="Disordered" evidence="1">
    <location>
        <begin position="1"/>
        <end position="54"/>
    </location>
</feature>
<organism evidence="2 3">
    <name type="scientific">Mesorhabditis spiculigera</name>
    <dbReference type="NCBI Taxonomy" id="96644"/>
    <lineage>
        <taxon>Eukaryota</taxon>
        <taxon>Metazoa</taxon>
        <taxon>Ecdysozoa</taxon>
        <taxon>Nematoda</taxon>
        <taxon>Chromadorea</taxon>
        <taxon>Rhabditida</taxon>
        <taxon>Rhabditina</taxon>
        <taxon>Rhabditomorpha</taxon>
        <taxon>Rhabditoidea</taxon>
        <taxon>Rhabditidae</taxon>
        <taxon>Mesorhabditinae</taxon>
        <taxon>Mesorhabditis</taxon>
    </lineage>
</organism>
<feature type="compositionally biased region" description="Polar residues" evidence="1">
    <location>
        <begin position="517"/>
        <end position="533"/>
    </location>
</feature>
<feature type="region of interest" description="Disordered" evidence="1">
    <location>
        <begin position="723"/>
        <end position="760"/>
    </location>
</feature>
<dbReference type="EMBL" id="CATQJA010002602">
    <property type="protein sequence ID" value="CAJ0572648.1"/>
    <property type="molecule type" value="Genomic_DNA"/>
</dbReference>
<feature type="compositionally biased region" description="Polar residues" evidence="1">
    <location>
        <begin position="283"/>
        <end position="326"/>
    </location>
</feature>